<evidence type="ECO:0000313" key="3">
    <source>
        <dbReference type="Proteomes" id="UP000007437"/>
    </source>
</evidence>
<name>E5ANU7_MYCRK</name>
<dbReference type="HOGENOM" id="CLU_2714693_0_0_4"/>
<protein>
    <submittedName>
        <fullName evidence="2">Transposase</fullName>
    </submittedName>
</protein>
<dbReference type="KEGG" id="brh:RBRH_04022"/>
<evidence type="ECO:0000313" key="2">
    <source>
        <dbReference type="EMBL" id="CBW74279.1"/>
    </source>
</evidence>
<dbReference type="STRING" id="882378.RBRH_04022"/>
<feature type="compositionally biased region" description="Basic and acidic residues" evidence="1">
    <location>
        <begin position="29"/>
        <end position="38"/>
    </location>
</feature>
<organism evidence="2 3">
    <name type="scientific">Mycetohabitans rhizoxinica (strain DSM 19002 / CIP 109453 / HKI 454)</name>
    <name type="common">Paraburkholderia rhizoxinica</name>
    <dbReference type="NCBI Taxonomy" id="882378"/>
    <lineage>
        <taxon>Bacteria</taxon>
        <taxon>Pseudomonadati</taxon>
        <taxon>Pseudomonadota</taxon>
        <taxon>Betaproteobacteria</taxon>
        <taxon>Burkholderiales</taxon>
        <taxon>Burkholderiaceae</taxon>
        <taxon>Mycetohabitans</taxon>
    </lineage>
</organism>
<sequence length="72" mass="7682">MYSMPNGACLLPAHPVRLTKKLTHHLESKVEQGKDGNHRNGSRPKTVITPSGELKFGYPPCSAGQVRATAGG</sequence>
<reference evidence="2 3" key="1">
    <citation type="journal article" date="2011" name="J. Bacteriol.">
        <title>Complete genome sequence of Burkholderia rhizoxinica, an endosymbiont of Rhizopus microsporus.</title>
        <authorList>
            <person name="Lackner G."/>
            <person name="Moebius N."/>
            <person name="Partida-Martinez L."/>
            <person name="Hertweck C."/>
        </authorList>
    </citation>
    <scope>NUCLEOTIDE SEQUENCE [LARGE SCALE GENOMIC DNA]</scope>
    <source>
        <strain evidence="3">DSM 19002 / CIP 109453 / HKI 454</strain>
    </source>
</reference>
<proteinExistence type="predicted"/>
<dbReference type="EMBL" id="FR687359">
    <property type="protein sequence ID" value="CBW74279.1"/>
    <property type="molecule type" value="Genomic_DNA"/>
</dbReference>
<dbReference type="Proteomes" id="UP000007437">
    <property type="component" value="Chromosome"/>
</dbReference>
<dbReference type="eggNOG" id="COG3328">
    <property type="taxonomic scope" value="Bacteria"/>
</dbReference>
<feature type="region of interest" description="Disordered" evidence="1">
    <location>
        <begin position="29"/>
        <end position="53"/>
    </location>
</feature>
<accession>E5ANU7</accession>
<dbReference type="AlphaFoldDB" id="E5ANU7"/>
<evidence type="ECO:0000256" key="1">
    <source>
        <dbReference type="SAM" id="MobiDB-lite"/>
    </source>
</evidence>
<gene>
    <name evidence="2" type="ordered locus">RBRH_04022</name>
</gene>